<gene>
    <name evidence="2" type="ORF">F0U60_37865</name>
</gene>
<name>A0ABY9X1K0_9BACT</name>
<proteinExistence type="predicted"/>
<dbReference type="Proteomes" id="UP001611383">
    <property type="component" value="Chromosome"/>
</dbReference>
<feature type="region of interest" description="Disordered" evidence="1">
    <location>
        <begin position="247"/>
        <end position="291"/>
    </location>
</feature>
<dbReference type="Gene3D" id="3.90.70.10">
    <property type="entry name" value="Cysteine proteinases"/>
    <property type="match status" value="1"/>
</dbReference>
<dbReference type="EMBL" id="CP043494">
    <property type="protein sequence ID" value="WNG49248.1"/>
    <property type="molecule type" value="Genomic_DNA"/>
</dbReference>
<protein>
    <recommendedName>
        <fullName evidence="4">Peptidase C39-like domain-containing protein</fullName>
    </recommendedName>
</protein>
<evidence type="ECO:0000313" key="3">
    <source>
        <dbReference type="Proteomes" id="UP001611383"/>
    </source>
</evidence>
<sequence>MGSNINRANNTLSPLAIEAFRKALTEEIQKVRWKDAKVVDQLNPEGATPETYRNGVYNCAGAVAATVARALGTRQDQTDADLINDLSRDRTSSKGTTAADMTSMLKEVGAKVDGKVITGRYTDNRLDSLLAKGDKVVAQVGVRNESTGKYDPHYVLIDGKDKKGNYIIKDPLKGTYSATAQQLRSAVNHAPGAGGVLIPIKPADEGVAKAAEKSAKEVKEAKAPVTPDPFKTDESKVAGKDTTFKPYLTDSYQDYTPPAPVELKPQDTSDFKPQVPTVNEAPQKVTPGTAPESYAQSVLGLLNSEDLGVKELGQELYSDLKTSANPVDKRADEVISEQFAKQPGIGQKVKYNGYGD</sequence>
<evidence type="ECO:0000256" key="1">
    <source>
        <dbReference type="SAM" id="MobiDB-lite"/>
    </source>
</evidence>
<keyword evidence="3" id="KW-1185">Reference proteome</keyword>
<accession>A0ABY9X1K0</accession>
<evidence type="ECO:0000313" key="2">
    <source>
        <dbReference type="EMBL" id="WNG49248.1"/>
    </source>
</evidence>
<dbReference type="RefSeq" id="WP_395806931.1">
    <property type="nucleotide sequence ID" value="NZ_CP043494.1"/>
</dbReference>
<reference evidence="2 3" key="1">
    <citation type="submission" date="2019-08" db="EMBL/GenBank/DDBJ databases">
        <title>Archangium and Cystobacter genomes.</title>
        <authorList>
            <person name="Chen I.-C.K."/>
            <person name="Wielgoss S."/>
        </authorList>
    </citation>
    <scope>NUCLEOTIDE SEQUENCE [LARGE SCALE GENOMIC DNA]</scope>
    <source>
        <strain evidence="2 3">Cbm 6</strain>
    </source>
</reference>
<evidence type="ECO:0008006" key="4">
    <source>
        <dbReference type="Google" id="ProtNLM"/>
    </source>
</evidence>
<organism evidence="2 3">
    <name type="scientific">Archangium minus</name>
    <dbReference type="NCBI Taxonomy" id="83450"/>
    <lineage>
        <taxon>Bacteria</taxon>
        <taxon>Pseudomonadati</taxon>
        <taxon>Myxococcota</taxon>
        <taxon>Myxococcia</taxon>
        <taxon>Myxococcales</taxon>
        <taxon>Cystobacterineae</taxon>
        <taxon>Archangiaceae</taxon>
        <taxon>Archangium</taxon>
    </lineage>
</organism>